<dbReference type="Proteomes" id="UP001139447">
    <property type="component" value="Unassembled WGS sequence"/>
</dbReference>
<proteinExistence type="predicted"/>
<dbReference type="Pfam" id="PF10973">
    <property type="entry name" value="DUF2799"/>
    <property type="match status" value="1"/>
</dbReference>
<feature type="coiled-coil region" evidence="1">
    <location>
        <begin position="117"/>
        <end position="167"/>
    </location>
</feature>
<dbReference type="PROSITE" id="PS51257">
    <property type="entry name" value="PROKAR_LIPOPROTEIN"/>
    <property type="match status" value="1"/>
</dbReference>
<dbReference type="InterPro" id="IPR021242">
    <property type="entry name" value="DUF2799"/>
</dbReference>
<evidence type="ECO:0000256" key="1">
    <source>
        <dbReference type="SAM" id="Coils"/>
    </source>
</evidence>
<keyword evidence="1" id="KW-0175">Coiled coil</keyword>
<sequence>MRIFRFLFAALVLAGLSACTTMSPSECKLANWYDVGLRDGLAGEPLSQLDSRTKDCAEAGVPVNTVPYLQGRDQGLQSFCQLDNAVKLGLDGRSYNGVCPAFIDGEFRRRRDLGYEVYSARGQLRSLESRRRELEKKLRDAANDDDRRKAREELSDLDQRFRRARDRQRDAEWALDRLR</sequence>
<evidence type="ECO:0000313" key="3">
    <source>
        <dbReference type="Proteomes" id="UP001139447"/>
    </source>
</evidence>
<reference evidence="2" key="1">
    <citation type="submission" date="2022-03" db="EMBL/GenBank/DDBJ databases">
        <authorList>
            <person name="Woo C.Y."/>
        </authorList>
    </citation>
    <scope>NUCLEOTIDE SEQUENCE</scope>
    <source>
        <strain evidence="2">CYS-02</strain>
    </source>
</reference>
<accession>A0A9X1VUC9</accession>
<name>A0A9X1VUC9_9BURK</name>
<protein>
    <submittedName>
        <fullName evidence="2">DUF2799 domain-containing protein</fullName>
    </submittedName>
</protein>
<comment type="caution">
    <text evidence="2">The sequence shown here is derived from an EMBL/GenBank/DDBJ whole genome shotgun (WGS) entry which is preliminary data.</text>
</comment>
<gene>
    <name evidence="2" type="ORF">MMF98_03190</name>
</gene>
<evidence type="ECO:0000313" key="2">
    <source>
        <dbReference type="EMBL" id="MCJ0762209.1"/>
    </source>
</evidence>
<dbReference type="EMBL" id="JALGBI010000001">
    <property type="protein sequence ID" value="MCJ0762209.1"/>
    <property type="molecule type" value="Genomic_DNA"/>
</dbReference>
<organism evidence="2 3">
    <name type="scientific">Variovorax terrae</name>
    <dbReference type="NCBI Taxonomy" id="2923278"/>
    <lineage>
        <taxon>Bacteria</taxon>
        <taxon>Pseudomonadati</taxon>
        <taxon>Pseudomonadota</taxon>
        <taxon>Betaproteobacteria</taxon>
        <taxon>Burkholderiales</taxon>
        <taxon>Comamonadaceae</taxon>
        <taxon>Variovorax</taxon>
    </lineage>
</organism>
<dbReference type="AlphaFoldDB" id="A0A9X1VUC9"/>
<keyword evidence="3" id="KW-1185">Reference proteome</keyword>
<dbReference type="RefSeq" id="WP_243304263.1">
    <property type="nucleotide sequence ID" value="NZ_JALGBI010000001.1"/>
</dbReference>